<dbReference type="EMBL" id="JACIEM010000002">
    <property type="protein sequence ID" value="MBB4002647.1"/>
    <property type="molecule type" value="Genomic_DNA"/>
</dbReference>
<keyword evidence="2" id="KW-1185">Reference proteome</keyword>
<evidence type="ECO:0000313" key="2">
    <source>
        <dbReference type="Proteomes" id="UP000588647"/>
    </source>
</evidence>
<organism evidence="1 2">
    <name type="scientific">Aurantimonas endophytica</name>
    <dbReference type="NCBI Taxonomy" id="1522175"/>
    <lineage>
        <taxon>Bacteria</taxon>
        <taxon>Pseudomonadati</taxon>
        <taxon>Pseudomonadota</taxon>
        <taxon>Alphaproteobacteria</taxon>
        <taxon>Hyphomicrobiales</taxon>
        <taxon>Aurantimonadaceae</taxon>
        <taxon>Aurantimonas</taxon>
    </lineage>
</organism>
<dbReference type="RefSeq" id="WP_183207210.1">
    <property type="nucleotide sequence ID" value="NZ_JAAAMM010000002.1"/>
</dbReference>
<sequence length="227" mass="24377">MSAFHTAVYPDRVEMLTDGAVYRNDGTLIGIQEKVWRSSDIPLAITCRGDMRTAGVLIPSILRVASAGSFDLMIELLPDILARGKQRGVPAGRDFEIVIAGISETTGPFTAYLTSTKYQEGVDAWTLLNMGTDFGGGMALTESELAALGDIGPETSLEDIGVPLFEAMRRKKGPNPCRPDLPSLFGIGGHVDWTVVDADGARTRRLHTWPDKVGEKIDPFAADAVAA</sequence>
<gene>
    <name evidence="1" type="ORF">GGR03_001722</name>
</gene>
<protein>
    <submittedName>
        <fullName evidence="1">Uncharacterized protein</fullName>
    </submittedName>
</protein>
<name>A0A7W6HCK8_9HYPH</name>
<evidence type="ECO:0000313" key="1">
    <source>
        <dbReference type="EMBL" id="MBB4002647.1"/>
    </source>
</evidence>
<comment type="caution">
    <text evidence="1">The sequence shown here is derived from an EMBL/GenBank/DDBJ whole genome shotgun (WGS) entry which is preliminary data.</text>
</comment>
<dbReference type="AlphaFoldDB" id="A0A7W6HCK8"/>
<reference evidence="1 2" key="1">
    <citation type="submission" date="2020-08" db="EMBL/GenBank/DDBJ databases">
        <title>Genomic Encyclopedia of Type Strains, Phase IV (KMG-IV): sequencing the most valuable type-strain genomes for metagenomic binning, comparative biology and taxonomic classification.</title>
        <authorList>
            <person name="Goeker M."/>
        </authorList>
    </citation>
    <scope>NUCLEOTIDE SEQUENCE [LARGE SCALE GENOMIC DNA]</scope>
    <source>
        <strain evidence="1 2">DSM 103570</strain>
    </source>
</reference>
<accession>A0A7W6HCK8</accession>
<dbReference type="Proteomes" id="UP000588647">
    <property type="component" value="Unassembled WGS sequence"/>
</dbReference>
<proteinExistence type="predicted"/>